<keyword evidence="3" id="KW-1185">Reference proteome</keyword>
<dbReference type="EMBL" id="JAATJE010000001">
    <property type="protein sequence ID" value="NJC33905.1"/>
    <property type="molecule type" value="Genomic_DNA"/>
</dbReference>
<gene>
    <name evidence="2" type="ORF">GGR88_001379</name>
</gene>
<evidence type="ECO:0000313" key="2">
    <source>
        <dbReference type="EMBL" id="NJC33905.1"/>
    </source>
</evidence>
<dbReference type="InterPro" id="IPR044925">
    <property type="entry name" value="His-Me_finger_sf"/>
</dbReference>
<dbReference type="Proteomes" id="UP000734218">
    <property type="component" value="Unassembled WGS sequence"/>
</dbReference>
<dbReference type="SUPFAM" id="SSF54060">
    <property type="entry name" value="His-Me finger endonucleases"/>
    <property type="match status" value="1"/>
</dbReference>
<feature type="domain" description="NUMOD4" evidence="1">
    <location>
        <begin position="9"/>
        <end position="69"/>
    </location>
</feature>
<dbReference type="Gene3D" id="3.90.75.20">
    <property type="match status" value="1"/>
</dbReference>
<accession>A0ABX0XMH8</accession>
<organism evidence="2 3">
    <name type="scientific">Sphingomonas jejuensis</name>
    <dbReference type="NCBI Taxonomy" id="904715"/>
    <lineage>
        <taxon>Bacteria</taxon>
        <taxon>Pseudomonadati</taxon>
        <taxon>Pseudomonadota</taxon>
        <taxon>Alphaproteobacteria</taxon>
        <taxon>Sphingomonadales</taxon>
        <taxon>Sphingomonadaceae</taxon>
        <taxon>Sphingomonas</taxon>
    </lineage>
</organism>
<dbReference type="RefSeq" id="WP_167953830.1">
    <property type="nucleotide sequence ID" value="NZ_JAATJE010000001.1"/>
</dbReference>
<evidence type="ECO:0000259" key="1">
    <source>
        <dbReference type="Pfam" id="PF07463"/>
    </source>
</evidence>
<protein>
    <recommendedName>
        <fullName evidence="1">NUMOD4 domain-containing protein</fullName>
    </recommendedName>
</protein>
<dbReference type="InterPro" id="IPR010902">
    <property type="entry name" value="NUMOD4"/>
</dbReference>
<name>A0ABX0XMH8_9SPHN</name>
<sequence>MSAADLPGERWREIAGFEGLYEVSDFGRIRSLARQTAVSRDGRFSYARSQPARILKPTLASGAARVSLHRDGEQSKANVATLVADAFLGDRLPGKVVMHRDGNPMHNGLGNLVIADRSAVETAKGERGTGAQGLRNSQAKIGPADAAEIRAYAGQETQASLADRYGISVDQVSRIQRGLSWRSG</sequence>
<dbReference type="Pfam" id="PF07463">
    <property type="entry name" value="NUMOD4"/>
    <property type="match status" value="1"/>
</dbReference>
<evidence type="ECO:0000313" key="3">
    <source>
        <dbReference type="Proteomes" id="UP000734218"/>
    </source>
</evidence>
<comment type="caution">
    <text evidence="2">The sequence shown here is derived from an EMBL/GenBank/DDBJ whole genome shotgun (WGS) entry which is preliminary data.</text>
</comment>
<proteinExistence type="predicted"/>
<reference evidence="2 3" key="1">
    <citation type="submission" date="2020-03" db="EMBL/GenBank/DDBJ databases">
        <title>Genomic Encyclopedia of Type Strains, Phase IV (KMG-IV): sequencing the most valuable type-strain genomes for metagenomic binning, comparative biology and taxonomic classification.</title>
        <authorList>
            <person name="Goeker M."/>
        </authorList>
    </citation>
    <scope>NUCLEOTIDE SEQUENCE [LARGE SCALE GENOMIC DNA]</scope>
    <source>
        <strain evidence="2 3">DSM 27651</strain>
    </source>
</reference>